<comment type="caution">
    <text evidence="1">The sequence shown here is derived from an EMBL/GenBank/DDBJ whole genome shotgun (WGS) entry which is preliminary data.</text>
</comment>
<dbReference type="Gene3D" id="3.30.160.60">
    <property type="entry name" value="Classic Zinc Finger"/>
    <property type="match status" value="1"/>
</dbReference>
<proteinExistence type="predicted"/>
<evidence type="ECO:0000313" key="2">
    <source>
        <dbReference type="Proteomes" id="UP000007151"/>
    </source>
</evidence>
<accession>A0A212ESI8</accession>
<name>A0A212ESI8_DANPL</name>
<gene>
    <name evidence="1" type="ORF">KGM_215015A</name>
</gene>
<dbReference type="InParanoid" id="A0A212ESI8"/>
<reference evidence="1 2" key="1">
    <citation type="journal article" date="2011" name="Cell">
        <title>The monarch butterfly genome yields insights into long-distance migration.</title>
        <authorList>
            <person name="Zhan S."/>
            <person name="Merlin C."/>
            <person name="Boore J.L."/>
            <person name="Reppert S.M."/>
        </authorList>
    </citation>
    <scope>NUCLEOTIDE SEQUENCE [LARGE SCALE GENOMIC DNA]</scope>
    <source>
        <strain evidence="1">F-2</strain>
    </source>
</reference>
<sequence length="171" mass="20347">MREKLENTLSVQFELSDSKDDTKPLNNYAVDTSQVNIETEKDVCREDNKQNLANKETTASESNLYELDKTDPFLKRVVCKLCQRKLSMRSLWSHITRRHPGADERRVKCELCDDYILKEKLNRHRMLMHGEKFRCRVSTVMYCKTEFDGREQLVEHVESCCMKRRRKSYES</sequence>
<dbReference type="Proteomes" id="UP000007151">
    <property type="component" value="Unassembled WGS sequence"/>
</dbReference>
<dbReference type="AlphaFoldDB" id="A0A212ESI8"/>
<evidence type="ECO:0000313" key="1">
    <source>
        <dbReference type="EMBL" id="OWR44401.1"/>
    </source>
</evidence>
<keyword evidence="2" id="KW-1185">Reference proteome</keyword>
<dbReference type="KEGG" id="dpl:KGM_215015A"/>
<organism evidence="1 2">
    <name type="scientific">Danaus plexippus plexippus</name>
    <dbReference type="NCBI Taxonomy" id="278856"/>
    <lineage>
        <taxon>Eukaryota</taxon>
        <taxon>Metazoa</taxon>
        <taxon>Ecdysozoa</taxon>
        <taxon>Arthropoda</taxon>
        <taxon>Hexapoda</taxon>
        <taxon>Insecta</taxon>
        <taxon>Pterygota</taxon>
        <taxon>Neoptera</taxon>
        <taxon>Endopterygota</taxon>
        <taxon>Lepidoptera</taxon>
        <taxon>Glossata</taxon>
        <taxon>Ditrysia</taxon>
        <taxon>Papilionoidea</taxon>
        <taxon>Nymphalidae</taxon>
        <taxon>Danainae</taxon>
        <taxon>Danaini</taxon>
        <taxon>Danaina</taxon>
        <taxon>Danaus</taxon>
        <taxon>Danaus</taxon>
    </lineage>
</organism>
<feature type="non-terminal residue" evidence="1">
    <location>
        <position position="171"/>
    </location>
</feature>
<dbReference type="EMBL" id="AGBW02012817">
    <property type="protein sequence ID" value="OWR44401.1"/>
    <property type="molecule type" value="Genomic_DNA"/>
</dbReference>
<protein>
    <submittedName>
        <fullName evidence="1">Zinc finger protein</fullName>
    </submittedName>
</protein>
<dbReference type="eggNOG" id="ENOG502RU76">
    <property type="taxonomic scope" value="Eukaryota"/>
</dbReference>